<gene>
    <name evidence="1" type="ORF">GKZ89_18345</name>
</gene>
<dbReference type="AlphaFoldDB" id="A0A7X2S8Q9"/>
<dbReference type="Proteomes" id="UP000434639">
    <property type="component" value="Unassembled WGS sequence"/>
</dbReference>
<name>A0A7X2S8Q9_9BACI</name>
<dbReference type="EMBL" id="WMIB01000027">
    <property type="protein sequence ID" value="MTH55358.1"/>
    <property type="molecule type" value="Genomic_DNA"/>
</dbReference>
<protein>
    <submittedName>
        <fullName evidence="1">DUF2750 domain-containing protein</fullName>
    </submittedName>
</protein>
<evidence type="ECO:0000313" key="2">
    <source>
        <dbReference type="Proteomes" id="UP000434639"/>
    </source>
</evidence>
<accession>A0A7X2S8Q9</accession>
<keyword evidence="2" id="KW-1185">Reference proteome</keyword>
<dbReference type="OrthoDB" id="2060095at2"/>
<dbReference type="RefSeq" id="WP_155113856.1">
    <property type="nucleotide sequence ID" value="NZ_WMIB01000027.1"/>
</dbReference>
<organism evidence="1 2">
    <name type="scientific">Metabacillus mangrovi</name>
    <dbReference type="NCBI Taxonomy" id="1491830"/>
    <lineage>
        <taxon>Bacteria</taxon>
        <taxon>Bacillati</taxon>
        <taxon>Bacillota</taxon>
        <taxon>Bacilli</taxon>
        <taxon>Bacillales</taxon>
        <taxon>Bacillaceae</taxon>
        <taxon>Metabacillus</taxon>
    </lineage>
</organism>
<reference evidence="1 2" key="1">
    <citation type="journal article" date="2017" name="Int. J. Syst. Evol. Microbiol.">
        <title>Bacillus mangrovi sp. nov., isolated from a sediment sample from a mangrove forest.</title>
        <authorList>
            <person name="Gupta V."/>
            <person name="Singh P.K."/>
            <person name="Korpole S."/>
            <person name="Tanuku N.R.S."/>
            <person name="Pinnaka A.K."/>
        </authorList>
    </citation>
    <scope>NUCLEOTIDE SEQUENCE [LARGE SCALE GENOMIC DNA]</scope>
    <source>
        <strain evidence="1 2">KCTC 33872</strain>
    </source>
</reference>
<sequence>MNARSGLRVRCEKGVNVNVRKACLDFAVWLRMNLEFPVRVAVYLKSSYQIKTMDTNELVSATFFAPYDKNVEPHIRVAAGDYEDLVKERGEMNAIYAIVNSMAHEIIHYRQWMEDRELDEAEAEVEGLKLVEDYYEGSAFFDEAVQQQKVWTIAIDEGIPIAENSEGDSIMPFWSTKTKAEKIINIVPAYRNYQVQEITLDDFLYDWINELEKNNHLIGTNWCGKALEGHEMLPREAFERVQAKKMQPIEPLQ</sequence>
<dbReference type="Pfam" id="PF11042">
    <property type="entry name" value="DUF2750"/>
    <property type="match status" value="1"/>
</dbReference>
<dbReference type="InterPro" id="IPR021284">
    <property type="entry name" value="DUF2750"/>
</dbReference>
<proteinExistence type="predicted"/>
<comment type="caution">
    <text evidence="1">The sequence shown here is derived from an EMBL/GenBank/DDBJ whole genome shotgun (WGS) entry which is preliminary data.</text>
</comment>
<evidence type="ECO:0000313" key="1">
    <source>
        <dbReference type="EMBL" id="MTH55358.1"/>
    </source>
</evidence>